<accession>A0ABN3ALH2</accession>
<dbReference type="RefSeq" id="WP_344340307.1">
    <property type="nucleotide sequence ID" value="NZ_BAAAQT010000005.1"/>
</dbReference>
<dbReference type="CDD" id="cd12954">
    <property type="entry name" value="MMP_TTHA0227_like_1"/>
    <property type="match status" value="1"/>
</dbReference>
<evidence type="ECO:0008006" key="4">
    <source>
        <dbReference type="Google" id="ProtNLM"/>
    </source>
</evidence>
<evidence type="ECO:0000313" key="3">
    <source>
        <dbReference type="Proteomes" id="UP001501599"/>
    </source>
</evidence>
<keyword evidence="3" id="KW-1185">Reference proteome</keyword>
<evidence type="ECO:0000256" key="1">
    <source>
        <dbReference type="SAM" id="MobiDB-lite"/>
    </source>
</evidence>
<comment type="caution">
    <text evidence="2">The sequence shown here is derived from an EMBL/GenBank/DDBJ whole genome shotgun (WGS) entry which is preliminary data.</text>
</comment>
<reference evidence="2 3" key="1">
    <citation type="journal article" date="2019" name="Int. J. Syst. Evol. Microbiol.">
        <title>The Global Catalogue of Microorganisms (GCM) 10K type strain sequencing project: providing services to taxonomists for standard genome sequencing and annotation.</title>
        <authorList>
            <consortium name="The Broad Institute Genomics Platform"/>
            <consortium name="The Broad Institute Genome Sequencing Center for Infectious Disease"/>
            <person name="Wu L."/>
            <person name="Ma J."/>
        </authorList>
    </citation>
    <scope>NUCLEOTIDE SEQUENCE [LARGE SCALE GENOMIC DNA]</scope>
    <source>
        <strain evidence="2 3">JCM 16026</strain>
    </source>
</reference>
<sequence>MPRAQARRRHDRGPRSSLAGPVLPLLESRQTRFEDALADAAEYLMGLWPDDLAGVGFRWADMPPSESAPAAREVPQWAVDHQQRTITVFRLPIQRLVHLHVDDDWHRRIAIESCVFRAAAELIGREPWEVAPDRYRHH</sequence>
<gene>
    <name evidence="2" type="ORF">GCM10009846_06720</name>
</gene>
<feature type="region of interest" description="Disordered" evidence="1">
    <location>
        <begin position="1"/>
        <end position="21"/>
    </location>
</feature>
<dbReference type="EMBL" id="BAAAQT010000005">
    <property type="protein sequence ID" value="GAA2171742.1"/>
    <property type="molecule type" value="Genomic_DNA"/>
</dbReference>
<organism evidence="2 3">
    <name type="scientific">Agrococcus versicolor</name>
    <dbReference type="NCBI Taxonomy" id="501482"/>
    <lineage>
        <taxon>Bacteria</taxon>
        <taxon>Bacillati</taxon>
        <taxon>Actinomycetota</taxon>
        <taxon>Actinomycetes</taxon>
        <taxon>Micrococcales</taxon>
        <taxon>Microbacteriaceae</taxon>
        <taxon>Agrococcus</taxon>
    </lineage>
</organism>
<proteinExistence type="predicted"/>
<evidence type="ECO:0000313" key="2">
    <source>
        <dbReference type="EMBL" id="GAA2171742.1"/>
    </source>
</evidence>
<dbReference type="SUPFAM" id="SSF55486">
    <property type="entry name" value="Metalloproteases ('zincins'), catalytic domain"/>
    <property type="match status" value="1"/>
</dbReference>
<name>A0ABN3ALH2_9MICO</name>
<feature type="compositionally biased region" description="Basic residues" evidence="1">
    <location>
        <begin position="1"/>
        <end position="12"/>
    </location>
</feature>
<protein>
    <recommendedName>
        <fullName evidence="4">Metallopeptidase family protein</fullName>
    </recommendedName>
</protein>
<dbReference type="Proteomes" id="UP001501599">
    <property type="component" value="Unassembled WGS sequence"/>
</dbReference>